<evidence type="ECO:0000259" key="5">
    <source>
        <dbReference type="Pfam" id="PF00496"/>
    </source>
</evidence>
<accession>A0A3B0R5N8</accession>
<feature type="domain" description="Solute-binding protein family 5" evidence="5">
    <location>
        <begin position="85"/>
        <end position="431"/>
    </location>
</feature>
<dbReference type="CDD" id="cd08503">
    <property type="entry name" value="PBP2_NikA_DppA_OppA_like_17"/>
    <property type="match status" value="1"/>
</dbReference>
<dbReference type="SUPFAM" id="SSF53850">
    <property type="entry name" value="Periplasmic binding protein-like II"/>
    <property type="match status" value="1"/>
</dbReference>
<evidence type="ECO:0000313" key="6">
    <source>
        <dbReference type="EMBL" id="VAV88520.1"/>
    </source>
</evidence>
<dbReference type="InterPro" id="IPR030678">
    <property type="entry name" value="Peptide/Ni-bd"/>
</dbReference>
<evidence type="ECO:0000256" key="4">
    <source>
        <dbReference type="ARBA" id="ARBA00022729"/>
    </source>
</evidence>
<organism evidence="6">
    <name type="scientific">hydrothermal vent metagenome</name>
    <dbReference type="NCBI Taxonomy" id="652676"/>
    <lineage>
        <taxon>unclassified sequences</taxon>
        <taxon>metagenomes</taxon>
        <taxon>ecological metagenomes</taxon>
    </lineage>
</organism>
<dbReference type="Gene3D" id="3.40.190.10">
    <property type="entry name" value="Periplasmic binding protein-like II"/>
    <property type="match status" value="1"/>
</dbReference>
<evidence type="ECO:0000256" key="2">
    <source>
        <dbReference type="ARBA" id="ARBA00005695"/>
    </source>
</evidence>
<evidence type="ECO:0000256" key="3">
    <source>
        <dbReference type="ARBA" id="ARBA00022448"/>
    </source>
</evidence>
<dbReference type="GO" id="GO:1904680">
    <property type="term" value="F:peptide transmembrane transporter activity"/>
    <property type="evidence" value="ECO:0007669"/>
    <property type="project" value="TreeGrafter"/>
</dbReference>
<comment type="similarity">
    <text evidence="2">Belongs to the bacterial solute-binding protein 5 family.</text>
</comment>
<name>A0A3B0R5N8_9ZZZZ</name>
<dbReference type="PANTHER" id="PTHR30290:SF10">
    <property type="entry name" value="PERIPLASMIC OLIGOPEPTIDE-BINDING PROTEIN-RELATED"/>
    <property type="match status" value="1"/>
</dbReference>
<keyword evidence="4" id="KW-0732">Signal</keyword>
<gene>
    <name evidence="6" type="ORF">MNBD_ALPHA07-2179</name>
</gene>
<dbReference type="InterPro" id="IPR039424">
    <property type="entry name" value="SBP_5"/>
</dbReference>
<keyword evidence="3" id="KW-0813">Transport</keyword>
<dbReference type="GO" id="GO:0042597">
    <property type="term" value="C:periplasmic space"/>
    <property type="evidence" value="ECO:0007669"/>
    <property type="project" value="UniProtKB-ARBA"/>
</dbReference>
<protein>
    <submittedName>
        <fullName evidence="6">ABC transporter, substrate-binding protein (Cluster 5, nickel/peptides/opines)</fullName>
    </submittedName>
</protein>
<evidence type="ECO:0000256" key="1">
    <source>
        <dbReference type="ARBA" id="ARBA00004196"/>
    </source>
</evidence>
<dbReference type="Gene3D" id="3.10.105.10">
    <property type="entry name" value="Dipeptide-binding Protein, Domain 3"/>
    <property type="match status" value="1"/>
</dbReference>
<dbReference type="GO" id="GO:0043190">
    <property type="term" value="C:ATP-binding cassette (ABC) transporter complex"/>
    <property type="evidence" value="ECO:0007669"/>
    <property type="project" value="InterPro"/>
</dbReference>
<comment type="subcellular location">
    <subcellularLocation>
        <location evidence="1">Cell envelope</location>
    </subcellularLocation>
</comment>
<dbReference type="AlphaFoldDB" id="A0A3B0R5N8"/>
<dbReference type="EMBL" id="UOEG01000028">
    <property type="protein sequence ID" value="VAV88520.1"/>
    <property type="molecule type" value="Genomic_DNA"/>
</dbReference>
<reference evidence="6" key="1">
    <citation type="submission" date="2018-06" db="EMBL/GenBank/DDBJ databases">
        <authorList>
            <person name="Zhirakovskaya E."/>
        </authorList>
    </citation>
    <scope>NUCLEOTIDE SEQUENCE</scope>
</reference>
<dbReference type="GO" id="GO:0015833">
    <property type="term" value="P:peptide transport"/>
    <property type="evidence" value="ECO:0007669"/>
    <property type="project" value="TreeGrafter"/>
</dbReference>
<dbReference type="InterPro" id="IPR000914">
    <property type="entry name" value="SBP_5_dom"/>
</dbReference>
<dbReference type="PROSITE" id="PS51318">
    <property type="entry name" value="TAT"/>
    <property type="match status" value="1"/>
</dbReference>
<dbReference type="Pfam" id="PF00496">
    <property type="entry name" value="SBP_bac_5"/>
    <property type="match status" value="1"/>
</dbReference>
<dbReference type="GO" id="GO:0030313">
    <property type="term" value="C:cell envelope"/>
    <property type="evidence" value="ECO:0007669"/>
    <property type="project" value="UniProtKB-SubCell"/>
</dbReference>
<sequence>MSLITNGRLNRRGFLQTTAATAIAASIPLSAAKAAPKRGGHLRFGVGHGQTTDTMNPGTWENDFTIGMAFAVHGRITEVAPDGALIPELGESWEASADASEWTFKIRQGVTFHDGASLTAEDVAASINFHRGEDSTSAAGPIVAPIVDIKVDGNNVIFKLDGGNADFPFILSDYHLTIHKIKGDSIDWESGNGCGSYILKDAKMGISFSLERNPNHWRDDVGWFDSIELLSLVDQNARTAALVSGDVHGADRLDLKTVGLLARNKDLDIHSIAGTQHYTMPMNSGLAPYDDNHVRLALKYAINREELVEKILFGYGSVGNDHPIGSGQRFFNKDLEQKTYDPDKAKFHLDKAGLSALSIDLSASEAAFGGAVDAAVLFQNSAKGAGIDIKVTREPNDGYWSDIWMKKPFVFSYWSGRPVEDQMFATAYSCGAAWNESYWCNDRFEELMVKARSELDDDKRREMYYEMQDLCANDGGSIIPMFANYVFATTKAIGTPEVMGSNWGQDGQRFTERWWFA</sequence>
<proteinExistence type="inferred from homology"/>
<dbReference type="PANTHER" id="PTHR30290">
    <property type="entry name" value="PERIPLASMIC BINDING COMPONENT OF ABC TRANSPORTER"/>
    <property type="match status" value="1"/>
</dbReference>
<dbReference type="InterPro" id="IPR006311">
    <property type="entry name" value="TAT_signal"/>
</dbReference>
<dbReference type="PIRSF" id="PIRSF002741">
    <property type="entry name" value="MppA"/>
    <property type="match status" value="1"/>
</dbReference>